<reference evidence="21" key="1">
    <citation type="submission" date="2022-05" db="EMBL/GenBank/DDBJ databases">
        <authorList>
            <person name="Sun X."/>
        </authorList>
    </citation>
    <scope>NUCLEOTIDE SEQUENCE</scope>
    <source>
        <strain evidence="21">Ai-910</strain>
    </source>
</reference>
<dbReference type="Pfam" id="PF00476">
    <property type="entry name" value="DNA_pol_A"/>
    <property type="match status" value="1"/>
</dbReference>
<keyword evidence="22" id="KW-1185">Reference proteome</keyword>
<dbReference type="InterPro" id="IPR036397">
    <property type="entry name" value="RNaseH_sf"/>
</dbReference>
<dbReference type="GO" id="GO:0006302">
    <property type="term" value="P:double-strand break repair"/>
    <property type="evidence" value="ECO:0007669"/>
    <property type="project" value="TreeGrafter"/>
</dbReference>
<dbReference type="InterPro" id="IPR002421">
    <property type="entry name" value="5-3_exonuclease"/>
</dbReference>
<evidence type="ECO:0000313" key="22">
    <source>
        <dbReference type="Proteomes" id="UP001056426"/>
    </source>
</evidence>
<evidence type="ECO:0000256" key="10">
    <source>
        <dbReference type="ARBA" id="ARBA00022839"/>
    </source>
</evidence>
<dbReference type="CDD" id="cd09898">
    <property type="entry name" value="H3TH_53EXO"/>
    <property type="match status" value="1"/>
</dbReference>
<dbReference type="Gene3D" id="3.30.70.370">
    <property type="match status" value="1"/>
</dbReference>
<evidence type="ECO:0000259" key="18">
    <source>
        <dbReference type="SMART" id="SM00474"/>
    </source>
</evidence>
<dbReference type="PRINTS" id="PR00868">
    <property type="entry name" value="DNAPOLI"/>
</dbReference>
<dbReference type="PANTHER" id="PTHR10133">
    <property type="entry name" value="DNA POLYMERASE I"/>
    <property type="match status" value="1"/>
</dbReference>
<dbReference type="FunFam" id="1.10.150.20:FF:000003">
    <property type="entry name" value="DNA polymerase I"/>
    <property type="match status" value="1"/>
</dbReference>
<evidence type="ECO:0000256" key="7">
    <source>
        <dbReference type="ARBA" id="ARBA00022722"/>
    </source>
</evidence>
<feature type="domain" description="DNA-directed DNA polymerase family A palm" evidence="20">
    <location>
        <begin position="681"/>
        <end position="888"/>
    </location>
</feature>
<evidence type="ECO:0000256" key="14">
    <source>
        <dbReference type="ARBA" id="ARBA00049244"/>
    </source>
</evidence>
<keyword evidence="10 16" id="KW-0269">Exonuclease</keyword>
<evidence type="ECO:0000256" key="6">
    <source>
        <dbReference type="ARBA" id="ARBA00022705"/>
    </source>
</evidence>
<dbReference type="NCBIfam" id="TIGR00593">
    <property type="entry name" value="pola"/>
    <property type="match status" value="1"/>
</dbReference>
<name>A0A9J6ZPF6_9BACT</name>
<evidence type="ECO:0000256" key="15">
    <source>
        <dbReference type="NCBIfam" id="TIGR00593"/>
    </source>
</evidence>
<evidence type="ECO:0000256" key="1">
    <source>
        <dbReference type="ARBA" id="ARBA00007705"/>
    </source>
</evidence>
<dbReference type="InterPro" id="IPR018320">
    <property type="entry name" value="DNA_polymerase_1"/>
</dbReference>
<dbReference type="Proteomes" id="UP001056426">
    <property type="component" value="Chromosome"/>
</dbReference>
<evidence type="ECO:0000313" key="21">
    <source>
        <dbReference type="EMBL" id="URW79804.1"/>
    </source>
</evidence>
<dbReference type="Gene3D" id="3.40.50.1010">
    <property type="entry name" value="5'-nuclease"/>
    <property type="match status" value="1"/>
</dbReference>
<dbReference type="GO" id="GO:0003677">
    <property type="term" value="F:DNA binding"/>
    <property type="evidence" value="ECO:0007669"/>
    <property type="project" value="UniProtKB-UniRule"/>
</dbReference>
<protein>
    <recommendedName>
        <fullName evidence="3 15">DNA polymerase I</fullName>
        <ecNumber evidence="2 15">2.7.7.7</ecNumber>
    </recommendedName>
</protein>
<evidence type="ECO:0000256" key="8">
    <source>
        <dbReference type="ARBA" id="ARBA00022763"/>
    </source>
</evidence>
<dbReference type="InterPro" id="IPR019760">
    <property type="entry name" value="DNA-dir_DNA_pol_A_CS"/>
</dbReference>
<feature type="domain" description="3'-5' exonuclease" evidence="18">
    <location>
        <begin position="331"/>
        <end position="512"/>
    </location>
</feature>
<dbReference type="SMART" id="SM00474">
    <property type="entry name" value="35EXOc"/>
    <property type="match status" value="1"/>
</dbReference>
<proteinExistence type="inferred from homology"/>
<dbReference type="PROSITE" id="PS00447">
    <property type="entry name" value="DNA_POLYMERASE_A"/>
    <property type="match status" value="1"/>
</dbReference>
<keyword evidence="8 16" id="KW-0227">DNA damage</keyword>
<evidence type="ECO:0000259" key="19">
    <source>
        <dbReference type="SMART" id="SM00475"/>
    </source>
</evidence>
<dbReference type="SUPFAM" id="SSF56672">
    <property type="entry name" value="DNA/RNA polymerases"/>
    <property type="match status" value="1"/>
</dbReference>
<dbReference type="FunFam" id="1.10.150.20:FF:000002">
    <property type="entry name" value="DNA polymerase I"/>
    <property type="match status" value="1"/>
</dbReference>
<dbReference type="Pfam" id="PF01367">
    <property type="entry name" value="5_3_exonuc"/>
    <property type="match status" value="1"/>
</dbReference>
<dbReference type="CDD" id="cd06139">
    <property type="entry name" value="DNA_polA_I_Ecoli_like_exo"/>
    <property type="match status" value="1"/>
</dbReference>
<dbReference type="RefSeq" id="WP_250723919.1">
    <property type="nucleotide sequence ID" value="NZ_CP098400.1"/>
</dbReference>
<dbReference type="Gene3D" id="1.20.1060.10">
    <property type="entry name" value="Taq DNA Polymerase, Chain T, domain 4"/>
    <property type="match status" value="1"/>
</dbReference>
<dbReference type="SMART" id="SM00475">
    <property type="entry name" value="53EXOc"/>
    <property type="match status" value="1"/>
</dbReference>
<evidence type="ECO:0000256" key="17">
    <source>
        <dbReference type="SAM" id="Coils"/>
    </source>
</evidence>
<evidence type="ECO:0000256" key="3">
    <source>
        <dbReference type="ARBA" id="ARBA00020311"/>
    </source>
</evidence>
<dbReference type="Pfam" id="PF02739">
    <property type="entry name" value="5_3_exonuc_N"/>
    <property type="match status" value="1"/>
</dbReference>
<evidence type="ECO:0000256" key="16">
    <source>
        <dbReference type="RuleBase" id="RU004460"/>
    </source>
</evidence>
<dbReference type="GO" id="GO:0008409">
    <property type="term" value="F:5'-3' exonuclease activity"/>
    <property type="evidence" value="ECO:0007669"/>
    <property type="project" value="UniProtKB-UniRule"/>
</dbReference>
<keyword evidence="5 16" id="KW-0548">Nucleotidyltransferase</keyword>
<dbReference type="EMBL" id="CP098400">
    <property type="protein sequence ID" value="URW79804.1"/>
    <property type="molecule type" value="Genomic_DNA"/>
</dbReference>
<dbReference type="KEGG" id="alkq:M9189_00335"/>
<evidence type="ECO:0000259" key="20">
    <source>
        <dbReference type="SMART" id="SM00482"/>
    </source>
</evidence>
<dbReference type="Gene3D" id="3.30.420.10">
    <property type="entry name" value="Ribonuclease H-like superfamily/Ribonuclease H"/>
    <property type="match status" value="1"/>
</dbReference>
<dbReference type="InterPro" id="IPR002298">
    <property type="entry name" value="DNA_polymerase_A"/>
</dbReference>
<dbReference type="InterPro" id="IPR029060">
    <property type="entry name" value="PIN-like_dom_sf"/>
</dbReference>
<dbReference type="CDD" id="cd09859">
    <property type="entry name" value="PIN_53EXO"/>
    <property type="match status" value="1"/>
</dbReference>
<evidence type="ECO:0000256" key="2">
    <source>
        <dbReference type="ARBA" id="ARBA00012417"/>
    </source>
</evidence>
<gene>
    <name evidence="16 21" type="primary">polA</name>
    <name evidence="21" type="ORF">M9189_00335</name>
</gene>
<keyword evidence="7" id="KW-0540">Nuclease</keyword>
<keyword evidence="6 16" id="KW-0235">DNA replication</keyword>
<dbReference type="InterPro" id="IPR001098">
    <property type="entry name" value="DNA-dir_DNA_pol_A_palm_dom"/>
</dbReference>
<comment type="catalytic activity">
    <reaction evidence="14 16">
        <text>DNA(n) + a 2'-deoxyribonucleoside 5'-triphosphate = DNA(n+1) + diphosphate</text>
        <dbReference type="Rhea" id="RHEA:22508"/>
        <dbReference type="Rhea" id="RHEA-COMP:17339"/>
        <dbReference type="Rhea" id="RHEA-COMP:17340"/>
        <dbReference type="ChEBI" id="CHEBI:33019"/>
        <dbReference type="ChEBI" id="CHEBI:61560"/>
        <dbReference type="ChEBI" id="CHEBI:173112"/>
        <dbReference type="EC" id="2.7.7.7"/>
    </reaction>
</comment>
<dbReference type="SUPFAM" id="SSF53098">
    <property type="entry name" value="Ribonuclease H-like"/>
    <property type="match status" value="1"/>
</dbReference>
<dbReference type="InterPro" id="IPR020046">
    <property type="entry name" value="5-3_exonucl_a-hlix_arch_N"/>
</dbReference>
<evidence type="ECO:0000256" key="9">
    <source>
        <dbReference type="ARBA" id="ARBA00022801"/>
    </source>
</evidence>
<comment type="function">
    <text evidence="16">In addition to polymerase activity, this DNA polymerase exhibits 3'-5' and 5'-3' exonuclease activity.</text>
</comment>
<keyword evidence="11 16" id="KW-0239">DNA-directed DNA polymerase</keyword>
<dbReference type="SUPFAM" id="SSF88723">
    <property type="entry name" value="PIN domain-like"/>
    <property type="match status" value="1"/>
</dbReference>
<feature type="coiled-coil region" evidence="17">
    <location>
        <begin position="543"/>
        <end position="570"/>
    </location>
</feature>
<dbReference type="SUPFAM" id="SSF47807">
    <property type="entry name" value="5' to 3' exonuclease, C-terminal subdomain"/>
    <property type="match status" value="1"/>
</dbReference>
<dbReference type="AlphaFoldDB" id="A0A9J6ZPF6"/>
<dbReference type="SMART" id="SM00482">
    <property type="entry name" value="POLAc"/>
    <property type="match status" value="1"/>
</dbReference>
<sequence>MTDTKKNLYLLDAYALIYRAYYAFIRAPRINSKGLNTSAIYGFTNTLLDIINNQHPTHLAVVIDYPGPGFRDELYPDYKANREAAPEDIKRAVPYIERILEAMNISMLQAEGYEADDLIGTLATRASKEGFMTYMVTSDKDFGQLVKENVKILKPRTGTRDTEIWGPEEVKSHYNVPDPINIIDLLALWGDSADNVPGCPGIGEKRAMEIIGKYGTVENVYKNIGDFKGKVQSNLIEFKDQVELARTLVTIVTDVPFEVDLDSLALKSPDMEKLRAIMEELEFKALMDRLASVPKPKPSSSAQGSLFGEEELQAVTVSDNFNTVDDIEHDYRLIEGEEEIDGLVKQLLAMDSFCFDTETTGLDVRESSLLGMSFCFEEGKACYVALPGSRNDVLVILEKFRPVFEKEGVEKIGHNIKFDALMLRQYGIELRGPYFDTMVAHHLLFPGQRHNMDYLAEVYLKYRPIPIESLIGERGKNQGNMRDVPVDKVTVYASEDADVTFRLKKIFQKELEKEGLLGFFRNVEMPLSAVLADMEYNGVSLNVDDLKESGKELEKRLAELEAEIIEMAGREFNVNSPRQVGEILFDVLKIDSKASKTKSGQYSTNEENLQKLRDKHPIINKILEQRGLKKLLSTYVETLPTMVDKKTGRLHTTYNQALVVTGRLSSINPNLQNIPIRDDEGREIRRAFTASDSNHVFLSADYSQVELRLMAHLSGDTELVNAFLRGEDIHTATASKIFKVSTDEVTSAMRRKAKTANFGIIYGISAFGLSERLNIPRSESKAIIDGYFDSFKGVKDYMEECIRMAREKGYVSTIFGRRRYLPDINSKNAVVRGVAERNAINAPIQGTAADLIKMAMVDIHKKLKEGRYKTRMILQVHDELNFDVPVEELDAVKALVKSSMESVCKLKVPLIVDLGVGNNWLEAH</sequence>
<dbReference type="EC" id="2.7.7.7" evidence="2 15"/>
<evidence type="ECO:0000256" key="13">
    <source>
        <dbReference type="ARBA" id="ARBA00023204"/>
    </source>
</evidence>
<dbReference type="CDD" id="cd08637">
    <property type="entry name" value="DNA_pol_A_pol_I_C"/>
    <property type="match status" value="1"/>
</dbReference>
<evidence type="ECO:0000256" key="4">
    <source>
        <dbReference type="ARBA" id="ARBA00022679"/>
    </source>
</evidence>
<dbReference type="GO" id="GO:0003887">
    <property type="term" value="F:DNA-directed DNA polymerase activity"/>
    <property type="evidence" value="ECO:0007669"/>
    <property type="project" value="UniProtKB-UniRule"/>
</dbReference>
<keyword evidence="9 16" id="KW-0378">Hydrolase</keyword>
<dbReference type="Pfam" id="PF01612">
    <property type="entry name" value="DNA_pol_A_exo1"/>
    <property type="match status" value="1"/>
</dbReference>
<dbReference type="InterPro" id="IPR043502">
    <property type="entry name" value="DNA/RNA_pol_sf"/>
</dbReference>
<keyword evidence="13 16" id="KW-0234">DNA repair</keyword>
<dbReference type="FunFam" id="1.20.1060.10:FF:000001">
    <property type="entry name" value="DNA polymerase I"/>
    <property type="match status" value="1"/>
</dbReference>
<dbReference type="GO" id="GO:0006261">
    <property type="term" value="P:DNA-templated DNA replication"/>
    <property type="evidence" value="ECO:0007669"/>
    <property type="project" value="UniProtKB-UniRule"/>
</dbReference>
<reference evidence="21" key="2">
    <citation type="submission" date="2022-06" db="EMBL/GenBank/DDBJ databases">
        <title>Xiashengella guii gen. nov. sp. nov., a bacterium isolated form anaerobic digestion tank.</title>
        <authorList>
            <person name="Huang H."/>
        </authorList>
    </citation>
    <scope>NUCLEOTIDE SEQUENCE</scope>
    <source>
        <strain evidence="21">Ai-910</strain>
    </source>
</reference>
<keyword evidence="4 16" id="KW-0808">Transferase</keyword>
<dbReference type="InterPro" id="IPR036279">
    <property type="entry name" value="5-3_exonuclease_C_sf"/>
</dbReference>
<dbReference type="PANTHER" id="PTHR10133:SF27">
    <property type="entry name" value="DNA POLYMERASE NU"/>
    <property type="match status" value="1"/>
</dbReference>
<evidence type="ECO:0000256" key="5">
    <source>
        <dbReference type="ARBA" id="ARBA00022695"/>
    </source>
</evidence>
<dbReference type="GO" id="GO:0008408">
    <property type="term" value="F:3'-5' exonuclease activity"/>
    <property type="evidence" value="ECO:0007669"/>
    <property type="project" value="UniProtKB-UniRule"/>
</dbReference>
<accession>A0A9J6ZPF6</accession>
<feature type="domain" description="5'-3' exonuclease" evidence="19">
    <location>
        <begin position="6"/>
        <end position="267"/>
    </location>
</feature>
<dbReference type="InterPro" id="IPR012337">
    <property type="entry name" value="RNaseH-like_sf"/>
</dbReference>
<dbReference type="InterPro" id="IPR002562">
    <property type="entry name" value="3'-5'_exonuclease_dom"/>
</dbReference>
<dbReference type="InterPro" id="IPR008918">
    <property type="entry name" value="HhH2"/>
</dbReference>
<evidence type="ECO:0000256" key="11">
    <source>
        <dbReference type="ARBA" id="ARBA00022932"/>
    </source>
</evidence>
<organism evidence="21 22">
    <name type="scientific">Xiashengella succiniciproducens</name>
    <dbReference type="NCBI Taxonomy" id="2949635"/>
    <lineage>
        <taxon>Bacteria</taxon>
        <taxon>Pseudomonadati</taxon>
        <taxon>Bacteroidota</taxon>
        <taxon>Bacteroidia</taxon>
        <taxon>Marinilabiliales</taxon>
        <taxon>Marinilabiliaceae</taxon>
        <taxon>Xiashengella</taxon>
    </lineage>
</organism>
<dbReference type="Gene3D" id="1.10.150.20">
    <property type="entry name" value="5' to 3' exonuclease, C-terminal subdomain"/>
    <property type="match status" value="2"/>
</dbReference>
<evidence type="ECO:0000256" key="12">
    <source>
        <dbReference type="ARBA" id="ARBA00023125"/>
    </source>
</evidence>
<keyword evidence="17" id="KW-0175">Coiled coil</keyword>
<dbReference type="SMART" id="SM00279">
    <property type="entry name" value="HhH2"/>
    <property type="match status" value="1"/>
</dbReference>
<comment type="similarity">
    <text evidence="1 16">Belongs to the DNA polymerase type-A family.</text>
</comment>
<dbReference type="NCBIfam" id="NF004397">
    <property type="entry name" value="PRK05755.1"/>
    <property type="match status" value="1"/>
</dbReference>
<keyword evidence="12 16" id="KW-0238">DNA-binding</keyword>
<dbReference type="InterPro" id="IPR020045">
    <property type="entry name" value="DNA_polI_H3TH"/>
</dbReference>